<dbReference type="InParanoid" id="A0A4Q1B9K5"/>
<keyword evidence="5" id="KW-0496">Mitochondrion</keyword>
<dbReference type="PANTHER" id="PTHR43464">
    <property type="entry name" value="METHYLTRANSFERASE"/>
    <property type="match status" value="1"/>
</dbReference>
<keyword evidence="8" id="KW-1185">Reference proteome</keyword>
<protein>
    <recommendedName>
        <fullName evidence="5">Ubiquinone biosynthesis O-methyltransferase, mitochondrial</fullName>
    </recommendedName>
    <alternativeName>
        <fullName evidence="5">3-demethylubiquinol 3-O-methyltransferase</fullName>
        <ecNumber evidence="5">2.1.1.64</ecNumber>
    </alternativeName>
    <alternativeName>
        <fullName evidence="5">3-demethylubiquinone 3-O-methyltransferase</fullName>
        <ecNumber evidence="5">2.1.1.-</ecNumber>
    </alternativeName>
    <alternativeName>
        <fullName evidence="5">Polyprenyldihydroxybenzoate methyltransferase</fullName>
        <ecNumber evidence="5">2.1.1.114</ecNumber>
    </alternativeName>
</protein>
<comment type="subunit">
    <text evidence="5">Component of a multi-subunit COQ enzyme complex, composed of at least COQ3, COQ4, COQ5, COQ6, COQ7 and COQ9.</text>
</comment>
<reference evidence="7 8" key="1">
    <citation type="submission" date="2016-06" db="EMBL/GenBank/DDBJ databases">
        <title>Evolution of pathogenesis and genome organization in the Tremellales.</title>
        <authorList>
            <person name="Cuomo C."/>
            <person name="Litvintseva A."/>
            <person name="Heitman J."/>
            <person name="Chen Y."/>
            <person name="Sun S."/>
            <person name="Springer D."/>
            <person name="Dromer F."/>
            <person name="Young S."/>
            <person name="Zeng Q."/>
            <person name="Chapman S."/>
            <person name="Gujja S."/>
            <person name="Saif S."/>
            <person name="Birren B."/>
        </authorList>
    </citation>
    <scope>NUCLEOTIDE SEQUENCE [LARGE SCALE GENOMIC DNA]</scope>
    <source>
        <strain evidence="7 8">ATCC 28783</strain>
    </source>
</reference>
<dbReference type="GO" id="GO:0032259">
    <property type="term" value="P:methylation"/>
    <property type="evidence" value="ECO:0007669"/>
    <property type="project" value="UniProtKB-KW"/>
</dbReference>
<dbReference type="EC" id="2.1.1.-" evidence="5"/>
<dbReference type="InterPro" id="IPR029063">
    <property type="entry name" value="SAM-dependent_MTases_sf"/>
</dbReference>
<accession>A0A4Q1B9K5</accession>
<dbReference type="SUPFAM" id="SSF53335">
    <property type="entry name" value="S-adenosyl-L-methionine-dependent methyltransferases"/>
    <property type="match status" value="1"/>
</dbReference>
<evidence type="ECO:0000256" key="6">
    <source>
        <dbReference type="SAM" id="MobiDB-lite"/>
    </source>
</evidence>
<proteinExistence type="inferred from homology"/>
<evidence type="ECO:0000256" key="2">
    <source>
        <dbReference type="ARBA" id="ARBA00022679"/>
    </source>
</evidence>
<evidence type="ECO:0000256" key="1">
    <source>
        <dbReference type="ARBA" id="ARBA00022603"/>
    </source>
</evidence>
<keyword evidence="5" id="KW-0460">Magnesium</keyword>
<evidence type="ECO:0000256" key="3">
    <source>
        <dbReference type="ARBA" id="ARBA00022688"/>
    </source>
</evidence>
<keyword evidence="5" id="KW-0472">Membrane</keyword>
<dbReference type="EC" id="2.1.1.114" evidence="5"/>
<dbReference type="HAMAP" id="MF_00472">
    <property type="entry name" value="UbiG"/>
    <property type="match status" value="1"/>
</dbReference>
<comment type="cofactor">
    <cofactor evidence="5">
        <name>Mg(2+)</name>
        <dbReference type="ChEBI" id="CHEBI:18420"/>
    </cofactor>
</comment>
<dbReference type="PANTHER" id="PTHR43464:SF19">
    <property type="entry name" value="UBIQUINONE BIOSYNTHESIS O-METHYLTRANSFERASE, MITOCHONDRIAL"/>
    <property type="match status" value="1"/>
</dbReference>
<gene>
    <name evidence="5" type="primary">COQ3</name>
    <name evidence="7" type="ORF">M231_07280</name>
</gene>
<organism evidence="7 8">
    <name type="scientific">Tremella mesenterica</name>
    <name type="common">Jelly fungus</name>
    <dbReference type="NCBI Taxonomy" id="5217"/>
    <lineage>
        <taxon>Eukaryota</taxon>
        <taxon>Fungi</taxon>
        <taxon>Dikarya</taxon>
        <taxon>Basidiomycota</taxon>
        <taxon>Agaricomycotina</taxon>
        <taxon>Tremellomycetes</taxon>
        <taxon>Tremellales</taxon>
        <taxon>Tremellaceae</taxon>
        <taxon>Tremella</taxon>
    </lineage>
</organism>
<feature type="binding site" evidence="5">
    <location>
        <position position="357"/>
    </location>
    <ligand>
        <name>Mg(2+)</name>
        <dbReference type="ChEBI" id="CHEBI:18420"/>
    </ligand>
</feature>
<dbReference type="VEuPathDB" id="FungiDB:TREMEDRAFT_45810"/>
<dbReference type="GO" id="GO:0046872">
    <property type="term" value="F:metal ion binding"/>
    <property type="evidence" value="ECO:0007669"/>
    <property type="project" value="UniProtKB-KW"/>
</dbReference>
<dbReference type="Gene3D" id="3.40.50.150">
    <property type="entry name" value="Vaccinia Virus protein VP39"/>
    <property type="match status" value="1"/>
</dbReference>
<evidence type="ECO:0000256" key="5">
    <source>
        <dbReference type="HAMAP-Rule" id="MF_03190"/>
    </source>
</evidence>
<feature type="compositionally biased region" description="Polar residues" evidence="6">
    <location>
        <begin position="219"/>
        <end position="233"/>
    </location>
</feature>
<feature type="binding site" evidence="5">
    <location>
        <position position="289"/>
    </location>
    <ligand>
        <name>S-adenosyl-L-methionine</name>
        <dbReference type="ChEBI" id="CHEBI:59789"/>
    </ligand>
</feature>
<feature type="binding site" evidence="5">
    <location>
        <position position="361"/>
    </location>
    <ligand>
        <name>Mg(2+)</name>
        <dbReference type="ChEBI" id="CHEBI:18420"/>
    </ligand>
</feature>
<dbReference type="Proteomes" id="UP000289152">
    <property type="component" value="Unassembled WGS sequence"/>
</dbReference>
<comment type="catalytic activity">
    <reaction evidence="5">
        <text>a 3-demethylubiquinone + S-adenosyl-L-methionine = a ubiquinone + S-adenosyl-L-homocysteine</text>
        <dbReference type="Rhea" id="RHEA:81215"/>
        <dbReference type="Rhea" id="RHEA-COMP:9565"/>
        <dbReference type="Rhea" id="RHEA-COMP:19654"/>
        <dbReference type="ChEBI" id="CHEBI:16389"/>
        <dbReference type="ChEBI" id="CHEBI:57856"/>
        <dbReference type="ChEBI" id="CHEBI:59789"/>
        <dbReference type="ChEBI" id="CHEBI:231825"/>
    </reaction>
</comment>
<keyword evidence="4 5" id="KW-0949">S-adenosyl-L-methionine</keyword>
<feature type="binding site" evidence="5">
    <location>
        <position position="356"/>
    </location>
    <ligand>
        <name>S-adenosyl-L-methionine</name>
        <dbReference type="ChEBI" id="CHEBI:59789"/>
    </ligand>
</feature>
<feature type="compositionally biased region" description="Low complexity" evidence="6">
    <location>
        <begin position="88"/>
        <end position="97"/>
    </location>
</feature>
<keyword evidence="5" id="KW-0999">Mitochondrion inner membrane</keyword>
<name>A0A4Q1B9K5_TREME</name>
<feature type="binding site" evidence="5">
    <location>
        <position position="268"/>
    </location>
    <ligand>
        <name>S-adenosyl-L-methionine</name>
        <dbReference type="ChEBI" id="CHEBI:59789"/>
    </ligand>
</feature>
<dbReference type="NCBIfam" id="TIGR01983">
    <property type="entry name" value="UbiG"/>
    <property type="match status" value="1"/>
</dbReference>
<feature type="region of interest" description="Disordered" evidence="6">
    <location>
        <begin position="197"/>
        <end position="240"/>
    </location>
</feature>
<dbReference type="GO" id="GO:0120537">
    <property type="term" value="F:3-demethylubiquinone 3-O-methyltransferase activity"/>
    <property type="evidence" value="ECO:0007669"/>
    <property type="project" value="RHEA"/>
</dbReference>
<comment type="pathway">
    <text evidence="5">Cofactor biosynthesis; ubiquinone biosynthesis.</text>
</comment>
<comment type="similarity">
    <text evidence="5">Belongs to the class I-like SAM-binding methyltransferase superfamily. UbiG/COQ3 family.</text>
</comment>
<dbReference type="CDD" id="cd02440">
    <property type="entry name" value="AdoMet_MTases"/>
    <property type="match status" value="1"/>
</dbReference>
<dbReference type="GO" id="GO:0061542">
    <property type="term" value="F:3-demethylubiquinol 3-O-methyltransferase activity"/>
    <property type="evidence" value="ECO:0007669"/>
    <property type="project" value="UniProtKB-UniRule"/>
</dbReference>
<keyword evidence="5" id="KW-0479">Metal-binding</keyword>
<dbReference type="AlphaFoldDB" id="A0A4Q1B9K5"/>
<evidence type="ECO:0000256" key="4">
    <source>
        <dbReference type="ARBA" id="ARBA00022691"/>
    </source>
</evidence>
<feature type="compositionally biased region" description="Polar residues" evidence="6">
    <location>
        <begin position="123"/>
        <end position="147"/>
    </location>
</feature>
<dbReference type="FunCoup" id="A0A4Q1B9K5">
    <property type="interactions" value="250"/>
</dbReference>
<comment type="subcellular location">
    <subcellularLocation>
        <location evidence="5">Mitochondrion inner membrane</location>
        <topology evidence="5">Peripheral membrane protein</topology>
        <orientation evidence="5">Matrix side</orientation>
    </subcellularLocation>
</comment>
<keyword evidence="3 5" id="KW-0831">Ubiquinone biosynthesis</keyword>
<comment type="catalytic activity">
    <reaction evidence="5">
        <text>a 3-demethylubiquinol + S-adenosyl-L-methionine = a ubiquinol + S-adenosyl-L-homocysteine + H(+)</text>
        <dbReference type="Rhea" id="RHEA:44380"/>
        <dbReference type="Rhea" id="RHEA-COMP:9566"/>
        <dbReference type="Rhea" id="RHEA-COMP:10914"/>
        <dbReference type="ChEBI" id="CHEBI:15378"/>
        <dbReference type="ChEBI" id="CHEBI:17976"/>
        <dbReference type="ChEBI" id="CHEBI:57856"/>
        <dbReference type="ChEBI" id="CHEBI:59789"/>
        <dbReference type="ChEBI" id="CHEBI:84422"/>
        <dbReference type="EC" id="2.1.1.64"/>
    </reaction>
</comment>
<comment type="catalytic activity">
    <reaction evidence="5">
        <text>a 3,4-dihydroxy-5-(all-trans-polyprenyl)benzoate + S-adenosyl-L-methionine = a 4-hydroxy-3-methoxy-5-(all-trans-polyprenyl)benzoate + S-adenosyl-L-homocysteine + H(+)</text>
        <dbReference type="Rhea" id="RHEA:44452"/>
        <dbReference type="Rhea" id="RHEA-COMP:10930"/>
        <dbReference type="Rhea" id="RHEA-COMP:10931"/>
        <dbReference type="ChEBI" id="CHEBI:15378"/>
        <dbReference type="ChEBI" id="CHEBI:57856"/>
        <dbReference type="ChEBI" id="CHEBI:59789"/>
        <dbReference type="ChEBI" id="CHEBI:64694"/>
        <dbReference type="ChEBI" id="CHEBI:84443"/>
        <dbReference type="EC" id="2.1.1.114"/>
    </reaction>
</comment>
<sequence length="514" mass="58074">MKEGTSLTSTSRFNISSVTILHLFYPQLGAQCKDQDTDPGLSIMSRSIQSLRNHKPSLFSSTIPSLSTPFSTQQIHSRSISTHLPTHSLNSSTSPFNTPTPPNNTYSQKTSLLSNHPNKSHITRSFQNSQSQNPTSARRNHSTSTVNPSEIAHFARLSSEWWDEKGEFGLLHRMNPIRIEYIRQKIQSSQYHHPFTSLSSEHNQQQQQFPSEHNKDLHTSPNQSTQRTQSQPLESEECEEEWTFSTRHQMKEENPGYWLSGKKILDVGCGGGLLSESLTRLGGDVLGIDASEKNIIMAKLHAQDGLFNLLSSDTSPHDIQYTGAERKGMKGNLEYKCMTAEKLRDQGKKFDLVVSMEVLEHVDQPEEFLKCLGDMVKPGGHLILSTISRTPLSRFLTITMAESILGLVSKGTHTWNKFIRPEELKRFVHSDMGGHSIWQLNSDSSDIQTDQVGSTQGMLYNPLIGKWVLMQGVEGTFSKKWNQGCNYLFHARKRREPVYENIEGHVVETVYGRF</sequence>
<dbReference type="GO" id="GO:0031314">
    <property type="term" value="C:extrinsic component of mitochondrial inner membrane"/>
    <property type="evidence" value="ECO:0007669"/>
    <property type="project" value="UniProtKB-UniRule"/>
</dbReference>
<dbReference type="Pfam" id="PF13489">
    <property type="entry name" value="Methyltransf_23"/>
    <property type="match status" value="1"/>
</dbReference>
<keyword evidence="1 5" id="KW-0489">Methyltransferase</keyword>
<dbReference type="EC" id="2.1.1.64" evidence="5"/>
<dbReference type="UniPathway" id="UPA00232"/>
<keyword evidence="2 5" id="KW-0808">Transferase</keyword>
<feature type="compositionally biased region" description="Polar residues" evidence="6">
    <location>
        <begin position="197"/>
        <end position="211"/>
    </location>
</feature>
<comment type="caution">
    <text evidence="7">The sequence shown here is derived from an EMBL/GenBank/DDBJ whole genome shotgun (WGS) entry which is preliminary data.</text>
</comment>
<dbReference type="InterPro" id="IPR010233">
    <property type="entry name" value="UbiG_MeTrfase"/>
</dbReference>
<evidence type="ECO:0000313" key="8">
    <source>
        <dbReference type="Proteomes" id="UP000289152"/>
    </source>
</evidence>
<feature type="region of interest" description="Disordered" evidence="6">
    <location>
        <begin position="70"/>
        <end position="147"/>
    </location>
</feature>
<feature type="binding site" evidence="5">
    <location>
        <position position="360"/>
    </location>
    <ligand>
        <name>Mg(2+)</name>
        <dbReference type="ChEBI" id="CHEBI:18420"/>
    </ligand>
</feature>
<dbReference type="OrthoDB" id="3265906at2759"/>
<dbReference type="EMBL" id="SDIL01000135">
    <property type="protein sequence ID" value="RXK35468.1"/>
    <property type="molecule type" value="Genomic_DNA"/>
</dbReference>
<evidence type="ECO:0000313" key="7">
    <source>
        <dbReference type="EMBL" id="RXK35468.1"/>
    </source>
</evidence>
<feature type="compositionally biased region" description="Polar residues" evidence="6">
    <location>
        <begin position="70"/>
        <end position="87"/>
    </location>
</feature>
<feature type="compositionally biased region" description="Polar residues" evidence="6">
    <location>
        <begin position="106"/>
        <end position="117"/>
    </location>
</feature>
<feature type="binding site" evidence="5">
    <location>
        <position position="178"/>
    </location>
    <ligand>
        <name>S-adenosyl-L-methionine</name>
        <dbReference type="ChEBI" id="CHEBI:59789"/>
    </ligand>
</feature>
<comment type="function">
    <text evidence="5">O-methyltransferase required for two non-consecutive steps during ubiquinone biosynthesis. Catalyzes the 2 O-methylation of 3,4-dihydroxy-5-(all-trans-polyprenyl)benzoic acid into 4-hydroxy-3-methoxy-5-(all-trans-polyprenyl)benzoic acid. Also catalyzes the last step of ubiquinone biosynthesis by mediating methylation of 3-demethylubiquinone into ubiquinone. Also able to mediate the methylation of 3-demethylubiquinol into ubiquinol.</text>
</comment>
<dbReference type="STRING" id="5217.A0A4Q1B9K5"/>
<keyword evidence="7" id="KW-0830">Ubiquinone</keyword>
<dbReference type="GO" id="GO:0010420">
    <property type="term" value="F:polyprenyldihydroxybenzoate methyltransferase activity"/>
    <property type="evidence" value="ECO:0007669"/>
    <property type="project" value="UniProtKB-UniRule"/>
</dbReference>